<dbReference type="Gene3D" id="3.30.420.10">
    <property type="entry name" value="Ribonuclease H-like superfamily/Ribonuclease H"/>
    <property type="match status" value="1"/>
</dbReference>
<keyword evidence="1" id="KW-1133">Transmembrane helix</keyword>
<keyword evidence="1" id="KW-0812">Transmembrane</keyword>
<comment type="caution">
    <text evidence="2">The sequence shown here is derived from an EMBL/GenBank/DDBJ whole genome shotgun (WGS) entry which is preliminary data.</text>
</comment>
<feature type="transmembrane region" description="Helical" evidence="1">
    <location>
        <begin position="196"/>
        <end position="223"/>
    </location>
</feature>
<dbReference type="EMBL" id="BGPR01018813">
    <property type="protein sequence ID" value="GBN80201.1"/>
    <property type="molecule type" value="Genomic_DNA"/>
</dbReference>
<organism evidence="2 3">
    <name type="scientific">Araneus ventricosus</name>
    <name type="common">Orbweaver spider</name>
    <name type="synonym">Epeira ventricosa</name>
    <dbReference type="NCBI Taxonomy" id="182803"/>
    <lineage>
        <taxon>Eukaryota</taxon>
        <taxon>Metazoa</taxon>
        <taxon>Ecdysozoa</taxon>
        <taxon>Arthropoda</taxon>
        <taxon>Chelicerata</taxon>
        <taxon>Arachnida</taxon>
        <taxon>Araneae</taxon>
        <taxon>Araneomorphae</taxon>
        <taxon>Entelegynae</taxon>
        <taxon>Araneoidea</taxon>
        <taxon>Araneidae</taxon>
        <taxon>Araneus</taxon>
    </lineage>
</organism>
<dbReference type="Proteomes" id="UP000499080">
    <property type="component" value="Unassembled WGS sequence"/>
</dbReference>
<reference evidence="2 3" key="1">
    <citation type="journal article" date="2019" name="Sci. Rep.">
        <title>Orb-weaving spider Araneus ventricosus genome elucidates the spidroin gene catalogue.</title>
        <authorList>
            <person name="Kono N."/>
            <person name="Nakamura H."/>
            <person name="Ohtoshi R."/>
            <person name="Moran D.A.P."/>
            <person name="Shinohara A."/>
            <person name="Yoshida Y."/>
            <person name="Fujiwara M."/>
            <person name="Mori M."/>
            <person name="Tomita M."/>
            <person name="Arakawa K."/>
        </authorList>
    </citation>
    <scope>NUCLEOTIDE SEQUENCE [LARGE SCALE GENOMIC DNA]</scope>
</reference>
<protein>
    <recommendedName>
        <fullName evidence="4">Tc1-like transposase DDE domain-containing protein</fullName>
    </recommendedName>
</protein>
<sequence length="257" mass="29208">MSIVYSEGLSTMQDNATPHASRLATKWLQEHSSDFRHFHWPAKSPEMNIIEDIRDALLHVVENRSPTPRTPMDLWTVLKDEWCELPPRYLQTLVESIPHRVAALLCVFTVLGEHGIGASMILVGVALYQYFMGGIWWYLPGASKTDRYIKLGFIVIYTILFLLTVYPLPVMILELLGPNLFDFAGWKKVAYDLPRVYSVSHLICSICEYSICILSAINIGLLFKDLQKVSLRVVLRHKSCTTEAEEPAPSIKLETIS</sequence>
<feature type="transmembrane region" description="Helical" evidence="1">
    <location>
        <begin position="151"/>
        <end position="176"/>
    </location>
</feature>
<evidence type="ECO:0000313" key="2">
    <source>
        <dbReference type="EMBL" id="GBN80201.1"/>
    </source>
</evidence>
<feature type="transmembrane region" description="Helical" evidence="1">
    <location>
        <begin position="116"/>
        <end position="139"/>
    </location>
</feature>
<evidence type="ECO:0000256" key="1">
    <source>
        <dbReference type="SAM" id="Phobius"/>
    </source>
</evidence>
<dbReference type="OrthoDB" id="6415702at2759"/>
<gene>
    <name evidence="2" type="ORF">AVEN_119319_1</name>
</gene>
<keyword evidence="1" id="KW-0472">Membrane</keyword>
<proteinExistence type="predicted"/>
<evidence type="ECO:0008006" key="4">
    <source>
        <dbReference type="Google" id="ProtNLM"/>
    </source>
</evidence>
<dbReference type="GO" id="GO:0003676">
    <property type="term" value="F:nucleic acid binding"/>
    <property type="evidence" value="ECO:0007669"/>
    <property type="project" value="InterPro"/>
</dbReference>
<evidence type="ECO:0000313" key="3">
    <source>
        <dbReference type="Proteomes" id="UP000499080"/>
    </source>
</evidence>
<keyword evidence="3" id="KW-1185">Reference proteome</keyword>
<accession>A0A4Y2RWU2</accession>
<dbReference type="InterPro" id="IPR036397">
    <property type="entry name" value="RNaseH_sf"/>
</dbReference>
<name>A0A4Y2RWU2_ARAVE</name>
<dbReference type="AlphaFoldDB" id="A0A4Y2RWU2"/>